<sequence length="466" mass="50844">MLTKSMNSLGTGVGATELVAEELNVLKLKACCCPIIGECGADVETGDTGGNLPKDVSIKLCLKLATEGSCTLTSEDKLPGATNILSLDWSARCDFSNEVLVMLSTPQVRRYAKYKTTPTNSISCLTCTHRKRPVWEEKHLDPLLGTIGVNKNPTLPSQRSSAQIGSSVGGSSRESDDAVIYCPPLAGLPVRRPSNAWVLDILFYGDVNIRFTRIGERFTLLLDWIAGDGADRSSKPSRGVLRGQAIVTGSKASTRKIECTPGNISALRAWSARTTSDMSLSSAAKLFLHIVTSSSYNDVEAFGICQRGGWKRVVLSCIELPTFVHSFTRDGAVKSSERSPLTGRQKLDTARIPRVLTDSATSEQLPISVRIKPRGRIRPPARIEDAPLKQQLVNKARGVVNLKARGKRRWYRLAWFACYGKDPSLTALPLVSWLVTSAAQVGGYCQVMVRQTQEFDYKNHPFPQSG</sequence>
<evidence type="ECO:0000313" key="2">
    <source>
        <dbReference type="EMBL" id="CAD7440256.1"/>
    </source>
</evidence>
<feature type="compositionally biased region" description="Polar residues" evidence="1">
    <location>
        <begin position="151"/>
        <end position="172"/>
    </location>
</feature>
<dbReference type="AlphaFoldDB" id="A0A7R9ES86"/>
<proteinExistence type="predicted"/>
<evidence type="ECO:0000256" key="1">
    <source>
        <dbReference type="SAM" id="MobiDB-lite"/>
    </source>
</evidence>
<dbReference type="EMBL" id="OD564922">
    <property type="protein sequence ID" value="CAD7440256.1"/>
    <property type="molecule type" value="Genomic_DNA"/>
</dbReference>
<accession>A0A7R9ES86</accession>
<reference evidence="2" key="1">
    <citation type="submission" date="2020-11" db="EMBL/GenBank/DDBJ databases">
        <authorList>
            <person name="Tran Van P."/>
        </authorList>
    </citation>
    <scope>NUCLEOTIDE SEQUENCE</scope>
</reference>
<protein>
    <submittedName>
        <fullName evidence="2">Uncharacterized protein</fullName>
    </submittedName>
</protein>
<feature type="region of interest" description="Disordered" evidence="1">
    <location>
        <begin position="151"/>
        <end position="174"/>
    </location>
</feature>
<gene>
    <name evidence="2" type="ORF">TBIB3V08_LOCUS2779</name>
</gene>
<name>A0A7R9ES86_9NEOP</name>
<organism evidence="2">
    <name type="scientific">Timema bartmani</name>
    <dbReference type="NCBI Taxonomy" id="61472"/>
    <lineage>
        <taxon>Eukaryota</taxon>
        <taxon>Metazoa</taxon>
        <taxon>Ecdysozoa</taxon>
        <taxon>Arthropoda</taxon>
        <taxon>Hexapoda</taxon>
        <taxon>Insecta</taxon>
        <taxon>Pterygota</taxon>
        <taxon>Neoptera</taxon>
        <taxon>Polyneoptera</taxon>
        <taxon>Phasmatodea</taxon>
        <taxon>Timematodea</taxon>
        <taxon>Timematoidea</taxon>
        <taxon>Timematidae</taxon>
        <taxon>Timema</taxon>
    </lineage>
</organism>